<evidence type="ECO:0000256" key="4">
    <source>
        <dbReference type="ARBA" id="ARBA00023136"/>
    </source>
</evidence>
<comment type="caution">
    <text evidence="8">The sequence shown here is derived from an EMBL/GenBank/DDBJ whole genome shotgun (WGS) entry which is preliminary data.</text>
</comment>
<dbReference type="GO" id="GO:0009003">
    <property type="term" value="F:signal peptidase activity"/>
    <property type="evidence" value="ECO:0007669"/>
    <property type="project" value="UniProtKB-EC"/>
</dbReference>
<accession>A0A7W3IYP1</accession>
<evidence type="ECO:0000313" key="8">
    <source>
        <dbReference type="EMBL" id="MBA8803041.1"/>
    </source>
</evidence>
<dbReference type="Pfam" id="PF10502">
    <property type="entry name" value="Peptidase_S26"/>
    <property type="match status" value="1"/>
</dbReference>
<reference evidence="8 9" key="1">
    <citation type="submission" date="2020-07" db="EMBL/GenBank/DDBJ databases">
        <title>Sequencing the genomes of 1000 actinobacteria strains.</title>
        <authorList>
            <person name="Klenk H.-P."/>
        </authorList>
    </citation>
    <scope>NUCLEOTIDE SEQUENCE [LARGE SCALE GENOMIC DNA]</scope>
    <source>
        <strain evidence="8 9">DSM 21349</strain>
    </source>
</reference>
<dbReference type="NCBIfam" id="TIGR02228">
    <property type="entry name" value="sigpep_I_arch"/>
    <property type="match status" value="1"/>
</dbReference>
<gene>
    <name evidence="8" type="ORF">FB382_001332</name>
</gene>
<feature type="domain" description="Peptidase S26" evidence="7">
    <location>
        <begin position="17"/>
        <end position="93"/>
    </location>
</feature>
<evidence type="ECO:0000256" key="6">
    <source>
        <dbReference type="SAM" id="Phobius"/>
    </source>
</evidence>
<dbReference type="GO" id="GO:0006465">
    <property type="term" value="P:signal peptide processing"/>
    <property type="evidence" value="ECO:0007669"/>
    <property type="project" value="UniProtKB-UniRule"/>
</dbReference>
<keyword evidence="3 6" id="KW-1133">Transmembrane helix</keyword>
<evidence type="ECO:0000256" key="1">
    <source>
        <dbReference type="ARBA" id="ARBA00004370"/>
    </source>
</evidence>
<dbReference type="PANTHER" id="PTHR10806">
    <property type="entry name" value="SIGNAL PEPTIDASE COMPLEX CATALYTIC SUBUNIT SEC11"/>
    <property type="match status" value="1"/>
</dbReference>
<dbReference type="AlphaFoldDB" id="A0A7W3IYP1"/>
<evidence type="ECO:0000256" key="2">
    <source>
        <dbReference type="ARBA" id="ARBA00022692"/>
    </source>
</evidence>
<dbReference type="GO" id="GO:0016020">
    <property type="term" value="C:membrane"/>
    <property type="evidence" value="ECO:0007669"/>
    <property type="project" value="UniProtKB-SubCell"/>
</dbReference>
<dbReference type="InterPro" id="IPR019533">
    <property type="entry name" value="Peptidase_S26"/>
</dbReference>
<dbReference type="InterPro" id="IPR036286">
    <property type="entry name" value="LexA/Signal_pep-like_sf"/>
</dbReference>
<dbReference type="EC" id="3.4.21.89" evidence="5"/>
<evidence type="ECO:0000259" key="7">
    <source>
        <dbReference type="Pfam" id="PF10502"/>
    </source>
</evidence>
<dbReference type="CDD" id="cd06530">
    <property type="entry name" value="S26_SPase_I"/>
    <property type="match status" value="1"/>
</dbReference>
<protein>
    <recommendedName>
        <fullName evidence="5">Signal peptidase I</fullName>
        <ecNumber evidence="5">3.4.21.89</ecNumber>
    </recommendedName>
</protein>
<evidence type="ECO:0000313" key="9">
    <source>
        <dbReference type="Proteomes" id="UP000580910"/>
    </source>
</evidence>
<name>A0A7W3IYP1_9ACTN</name>
<evidence type="ECO:0000256" key="5">
    <source>
        <dbReference type="NCBIfam" id="TIGR02228"/>
    </source>
</evidence>
<dbReference type="EMBL" id="JACGXA010000001">
    <property type="protein sequence ID" value="MBA8803041.1"/>
    <property type="molecule type" value="Genomic_DNA"/>
</dbReference>
<dbReference type="RefSeq" id="WP_182537820.1">
    <property type="nucleotide sequence ID" value="NZ_JACGXA010000001.1"/>
</dbReference>
<organism evidence="8 9">
    <name type="scientific">Nocardioides ginsengisegetis</name>
    <dbReference type="NCBI Taxonomy" id="661491"/>
    <lineage>
        <taxon>Bacteria</taxon>
        <taxon>Bacillati</taxon>
        <taxon>Actinomycetota</taxon>
        <taxon>Actinomycetes</taxon>
        <taxon>Propionibacteriales</taxon>
        <taxon>Nocardioidaceae</taxon>
        <taxon>Nocardioides</taxon>
    </lineage>
</organism>
<feature type="transmembrane region" description="Helical" evidence="6">
    <location>
        <begin position="149"/>
        <end position="170"/>
    </location>
</feature>
<dbReference type="Proteomes" id="UP000580910">
    <property type="component" value="Unassembled WGS sequence"/>
</dbReference>
<proteinExistence type="predicted"/>
<dbReference type="Gene3D" id="2.10.109.10">
    <property type="entry name" value="Umud Fragment, subunit A"/>
    <property type="match status" value="1"/>
</dbReference>
<comment type="subcellular location">
    <subcellularLocation>
        <location evidence="1">Membrane</location>
    </subcellularLocation>
</comment>
<dbReference type="PANTHER" id="PTHR10806:SF6">
    <property type="entry name" value="SIGNAL PEPTIDASE COMPLEX CATALYTIC SUBUNIT SEC11"/>
    <property type="match status" value="1"/>
</dbReference>
<evidence type="ECO:0000256" key="3">
    <source>
        <dbReference type="ARBA" id="ARBA00022989"/>
    </source>
</evidence>
<sequence>MIRVSAAARWSLMVGSWFVMLFVAAVLAAALIVPRLAGATPYVIETSSMTPTMPPGTLVVVRPVDQDQIRPGDVITYQIKSGDPTVVTHRVVAQGIDATGQSRWRTQGDANDAMDAGWVLPVQVKGERWYAIPYLGYVTSFVTGQQREVLSILVVLGLIGYAGVNFLGALKERRRKPVVLHIEQPVAARQSDQPVDVRT</sequence>
<dbReference type="InterPro" id="IPR001733">
    <property type="entry name" value="Peptidase_S26B"/>
</dbReference>
<keyword evidence="4 6" id="KW-0472">Membrane</keyword>
<dbReference type="GO" id="GO:0004252">
    <property type="term" value="F:serine-type endopeptidase activity"/>
    <property type="evidence" value="ECO:0007669"/>
    <property type="project" value="UniProtKB-UniRule"/>
</dbReference>
<dbReference type="SUPFAM" id="SSF51306">
    <property type="entry name" value="LexA/Signal peptidase"/>
    <property type="match status" value="1"/>
</dbReference>
<keyword evidence="2 6" id="KW-0812">Transmembrane</keyword>
<keyword evidence="9" id="KW-1185">Reference proteome</keyword>
<keyword evidence="8" id="KW-0378">Hydrolase</keyword>